<protein>
    <submittedName>
        <fullName evidence="6">Bacteriophytochrome cph2</fullName>
    </submittedName>
</protein>
<dbReference type="NCBIfam" id="TIGR00254">
    <property type="entry name" value="GGDEF"/>
    <property type="match status" value="1"/>
</dbReference>
<dbReference type="InterPro" id="IPR000700">
    <property type="entry name" value="PAS-assoc_C"/>
</dbReference>
<dbReference type="Proteomes" id="UP000019812">
    <property type="component" value="Unassembled WGS sequence"/>
</dbReference>
<feature type="transmembrane region" description="Helical" evidence="1">
    <location>
        <begin position="25"/>
        <end position="46"/>
    </location>
</feature>
<dbReference type="SMART" id="SM00052">
    <property type="entry name" value="EAL"/>
    <property type="match status" value="1"/>
</dbReference>
<comment type="caution">
    <text evidence="6">The sequence shown here is derived from an EMBL/GenBank/DDBJ whole genome shotgun (WGS) entry which is preliminary data.</text>
</comment>
<dbReference type="Gene3D" id="3.30.450.20">
    <property type="entry name" value="PAS domain"/>
    <property type="match status" value="4"/>
</dbReference>
<dbReference type="SUPFAM" id="SSF141868">
    <property type="entry name" value="EAL domain-like"/>
    <property type="match status" value="1"/>
</dbReference>
<evidence type="ECO:0000256" key="1">
    <source>
        <dbReference type="SAM" id="Phobius"/>
    </source>
</evidence>
<dbReference type="Pfam" id="PF13426">
    <property type="entry name" value="PAS_9"/>
    <property type="match status" value="1"/>
</dbReference>
<dbReference type="SMART" id="SM00267">
    <property type="entry name" value="GGDEF"/>
    <property type="match status" value="1"/>
</dbReference>
<dbReference type="PROSITE" id="PS50887">
    <property type="entry name" value="GGDEF"/>
    <property type="match status" value="1"/>
</dbReference>
<evidence type="ECO:0000313" key="6">
    <source>
        <dbReference type="EMBL" id="KFB70028.1"/>
    </source>
</evidence>
<dbReference type="PROSITE" id="PS50113">
    <property type="entry name" value="PAC"/>
    <property type="match status" value="1"/>
</dbReference>
<name>A0A084Y5N4_9PROT</name>
<dbReference type="InterPro" id="IPR000160">
    <property type="entry name" value="GGDEF_dom"/>
</dbReference>
<dbReference type="InterPro" id="IPR035919">
    <property type="entry name" value="EAL_sf"/>
</dbReference>
<evidence type="ECO:0000259" key="5">
    <source>
        <dbReference type="PROSITE" id="PS50887"/>
    </source>
</evidence>
<dbReference type="CDD" id="cd01948">
    <property type="entry name" value="EAL"/>
    <property type="match status" value="1"/>
</dbReference>
<evidence type="ECO:0000313" key="7">
    <source>
        <dbReference type="Proteomes" id="UP000019812"/>
    </source>
</evidence>
<evidence type="ECO:0000259" key="2">
    <source>
        <dbReference type="PROSITE" id="PS50112"/>
    </source>
</evidence>
<proteinExistence type="predicted"/>
<dbReference type="CDD" id="cd00130">
    <property type="entry name" value="PAS"/>
    <property type="match status" value="1"/>
</dbReference>
<dbReference type="SUPFAM" id="SSF55785">
    <property type="entry name" value="PYP-like sensor domain (PAS domain)"/>
    <property type="match status" value="2"/>
</dbReference>
<keyword evidence="1" id="KW-0472">Membrane</keyword>
<feature type="domain" description="EAL" evidence="4">
    <location>
        <begin position="760"/>
        <end position="1015"/>
    </location>
</feature>
<dbReference type="Pfam" id="PF00990">
    <property type="entry name" value="GGDEF"/>
    <property type="match status" value="1"/>
</dbReference>
<gene>
    <name evidence="6" type="primary">cph2_1</name>
    <name evidence="6" type="ORF">CAPSK01_000427</name>
</gene>
<keyword evidence="1" id="KW-1133">Transmembrane helix</keyword>
<dbReference type="Gene3D" id="3.20.20.450">
    <property type="entry name" value="EAL domain"/>
    <property type="match status" value="1"/>
</dbReference>
<dbReference type="CDD" id="cd01949">
    <property type="entry name" value="GGDEF"/>
    <property type="match status" value="1"/>
</dbReference>
<dbReference type="SMART" id="SM00086">
    <property type="entry name" value="PAC"/>
    <property type="match status" value="2"/>
</dbReference>
<dbReference type="SUPFAM" id="SSF55073">
    <property type="entry name" value="Nucleotide cyclase"/>
    <property type="match status" value="1"/>
</dbReference>
<evidence type="ECO:0000259" key="4">
    <source>
        <dbReference type="PROSITE" id="PS50883"/>
    </source>
</evidence>
<accession>A0A084Y5N4</accession>
<dbReference type="InterPro" id="IPR001610">
    <property type="entry name" value="PAC"/>
</dbReference>
<dbReference type="SMART" id="SM00091">
    <property type="entry name" value="PAS"/>
    <property type="match status" value="2"/>
</dbReference>
<keyword evidence="1" id="KW-0812">Transmembrane</keyword>
<dbReference type="InterPro" id="IPR001633">
    <property type="entry name" value="EAL_dom"/>
</dbReference>
<dbReference type="Gene3D" id="3.30.70.270">
    <property type="match status" value="1"/>
</dbReference>
<dbReference type="PROSITE" id="PS50112">
    <property type="entry name" value="PAS"/>
    <property type="match status" value="2"/>
</dbReference>
<dbReference type="STRING" id="1457154.CAPSK01_000427"/>
<dbReference type="AlphaFoldDB" id="A0A084Y5N4"/>
<dbReference type="InterPro" id="IPR035965">
    <property type="entry name" value="PAS-like_dom_sf"/>
</dbReference>
<feature type="transmembrane region" description="Helical" evidence="1">
    <location>
        <begin position="293"/>
        <end position="316"/>
    </location>
</feature>
<feature type="domain" description="GGDEF" evidence="5">
    <location>
        <begin position="618"/>
        <end position="751"/>
    </location>
</feature>
<evidence type="ECO:0000259" key="3">
    <source>
        <dbReference type="PROSITE" id="PS50113"/>
    </source>
</evidence>
<dbReference type="Pfam" id="PF00563">
    <property type="entry name" value="EAL"/>
    <property type="match status" value="1"/>
</dbReference>
<dbReference type="PANTHER" id="PTHR44757:SF2">
    <property type="entry name" value="BIOFILM ARCHITECTURE MAINTENANCE PROTEIN MBAA"/>
    <property type="match status" value="1"/>
</dbReference>
<sequence>MGLALRSVPWRPSSDDRLIAAGRRALTTGVTLLLVLLAVLLGLNLWRDYGRSVELTTVTCQNLARLLAQQIAATSRNVDITLLSLSNALRHRGGDIDELVAYHHQMLPESISILVFNQQGELIAGGPPGQHISVQDRDYFVALRDGSGDGLVVGAPVVGRLSNVWLLPFARRVDDADSRFSGIVLAGVELHHFDVLFRSIQLGTNGVIALRDAQLRLIQRYPEPQSFGVNVGQQPTQEVVWQLWQEGREEQIFGAASSVDQIERVFVMRRIGEYPFTLFVGQSITDGLREWRLTGWISLGIFVFVATVTLSFTLLINRSWWQQEEALLEAREAQQRYRSVIAAMSEGVVVENANGRVIAHNPAAATMLGDPDPSSGCLDWENPYWRVLNDAGQPFARECLPWRLCFASGLPQDAVIIGVERPDQPLCWLSVNVRAILAPGERAVHAVVTTLTDITQRRAADNELRLAASVYRASGEAIMVVDSEQRVLSVNPAFTRITGFDGAALLGKIPACLDARPTTGGPSFLDCLAQDSALQVEVWCRHHDGASFPVWASVDVLADEHGGARRKVIMFADISERKRAEQTIWRQANYDPLTGLVNRNLFAGRLQQEIERARQSGKRVALLFVDLDRFKEVNDTLGHHYGDLLLKEVASRLRDCIRRSDTASRFGGDEFAVLLPRLVTSEQATLIATKLLQSLCQPFALDIDATHLSASVGIAVFPDDGDDVETLFRHADQALYSAKDGGRNAFAYFTPAMQEAVRERQQMHNDLHGALRRNEFAVHVQPVVSLPDSRVVKAEALLRWWHTGRQEFVNPALFVPLAEDFGLIGEIGEFVFRTAVQAARGWIDGSLGRLQIGINVSARQFAGERMPTDWINWLRDIDMPRELVALEITESLLLDERREPHQKLASCRDAGLQIAIDDFGTGYSSLAYLKRLAVDLLKIDQSFIRDLEHDPTDRALVEAIIIMAHKLGLAVIAEGVETQAQRDFLVQAHCDFAQGYYFARPMPLEAFAESLRAAGGHWVLAGSDPDAAAS</sequence>
<dbReference type="InterPro" id="IPR052155">
    <property type="entry name" value="Biofilm_reg_signaling"/>
</dbReference>
<feature type="domain" description="PAS" evidence="2">
    <location>
        <begin position="333"/>
        <end position="369"/>
    </location>
</feature>
<dbReference type="EMBL" id="JDSS02000006">
    <property type="protein sequence ID" value="KFB70028.1"/>
    <property type="molecule type" value="Genomic_DNA"/>
</dbReference>
<reference evidence="6 7" key="1">
    <citation type="submission" date="2014-07" db="EMBL/GenBank/DDBJ databases">
        <title>Expanding our view of genomic diversity in Candidatus Accumulibacter clades.</title>
        <authorList>
            <person name="Skennerton C.T."/>
            <person name="Barr J.J."/>
            <person name="Slater F.R."/>
            <person name="Bond P.L."/>
            <person name="Tyson G.W."/>
        </authorList>
    </citation>
    <scope>NUCLEOTIDE SEQUENCE [LARGE SCALE GENOMIC DNA]</scope>
    <source>
        <strain evidence="7">SK-01</strain>
    </source>
</reference>
<dbReference type="CDD" id="cd12915">
    <property type="entry name" value="PDC2_DGC_like"/>
    <property type="match status" value="1"/>
</dbReference>
<dbReference type="RefSeq" id="WP_273702878.1">
    <property type="nucleotide sequence ID" value="NZ_JDSS02000006.1"/>
</dbReference>
<dbReference type="InterPro" id="IPR043128">
    <property type="entry name" value="Rev_trsase/Diguanyl_cyclase"/>
</dbReference>
<dbReference type="CDD" id="cd12914">
    <property type="entry name" value="PDC1_DGC_like"/>
    <property type="match status" value="1"/>
</dbReference>
<dbReference type="PANTHER" id="PTHR44757">
    <property type="entry name" value="DIGUANYLATE CYCLASE DGCP"/>
    <property type="match status" value="1"/>
</dbReference>
<organism evidence="6 7">
    <name type="scientific">Candidatus Accumulibacter vicinus</name>
    <dbReference type="NCBI Taxonomy" id="2954382"/>
    <lineage>
        <taxon>Bacteria</taxon>
        <taxon>Pseudomonadati</taxon>
        <taxon>Pseudomonadota</taxon>
        <taxon>Betaproteobacteria</taxon>
        <taxon>Candidatus Accumulibacter</taxon>
    </lineage>
</organism>
<dbReference type="Pfam" id="PF13188">
    <property type="entry name" value="PAS_8"/>
    <property type="match status" value="1"/>
</dbReference>
<dbReference type="NCBIfam" id="TIGR00229">
    <property type="entry name" value="sensory_box"/>
    <property type="match status" value="1"/>
</dbReference>
<dbReference type="GO" id="GO:0003824">
    <property type="term" value="F:catalytic activity"/>
    <property type="evidence" value="ECO:0007669"/>
    <property type="project" value="UniProtKB-ARBA"/>
</dbReference>
<dbReference type="InterPro" id="IPR000014">
    <property type="entry name" value="PAS"/>
</dbReference>
<dbReference type="PROSITE" id="PS50883">
    <property type="entry name" value="EAL"/>
    <property type="match status" value="1"/>
</dbReference>
<feature type="domain" description="PAS" evidence="2">
    <location>
        <begin position="463"/>
        <end position="508"/>
    </location>
</feature>
<dbReference type="FunFam" id="3.30.70.270:FF:000001">
    <property type="entry name" value="Diguanylate cyclase domain protein"/>
    <property type="match status" value="1"/>
</dbReference>
<dbReference type="InterPro" id="IPR029787">
    <property type="entry name" value="Nucleotide_cyclase"/>
</dbReference>
<feature type="domain" description="PAC" evidence="3">
    <location>
        <begin position="534"/>
        <end position="586"/>
    </location>
</feature>